<evidence type="ECO:0000259" key="8">
    <source>
        <dbReference type="PROSITE" id="PS50245"/>
    </source>
</evidence>
<dbReference type="Pfam" id="PF14560">
    <property type="entry name" value="Ubiquitin_2"/>
    <property type="match status" value="1"/>
</dbReference>
<protein>
    <recommendedName>
        <fullName evidence="8">CAP-Gly domain-containing protein</fullName>
    </recommendedName>
</protein>
<dbReference type="GO" id="GO:0005856">
    <property type="term" value="C:cytoskeleton"/>
    <property type="evidence" value="ECO:0007669"/>
    <property type="project" value="UniProtKB-SubCell"/>
</dbReference>
<accession>A0A077ZZD3</accession>
<dbReference type="InterPro" id="IPR000938">
    <property type="entry name" value="CAP-Gly_domain"/>
</dbReference>
<dbReference type="EMBL" id="CCKQ01003469">
    <property type="protein sequence ID" value="CDW74583.1"/>
    <property type="molecule type" value="Genomic_DNA"/>
</dbReference>
<dbReference type="SUPFAM" id="SSF52058">
    <property type="entry name" value="L domain-like"/>
    <property type="match status" value="1"/>
</dbReference>
<dbReference type="Pfam" id="PF01302">
    <property type="entry name" value="CAP_GLY"/>
    <property type="match status" value="1"/>
</dbReference>
<dbReference type="InParanoid" id="A0A077ZZD3"/>
<dbReference type="Gene3D" id="3.80.10.10">
    <property type="entry name" value="Ribonuclease Inhibitor"/>
    <property type="match status" value="2"/>
</dbReference>
<evidence type="ECO:0000256" key="5">
    <source>
        <dbReference type="ARBA" id="ARBA00022737"/>
    </source>
</evidence>
<dbReference type="InterPro" id="IPR044079">
    <property type="entry name" value="Ubl_TBCE"/>
</dbReference>
<evidence type="ECO:0000256" key="2">
    <source>
        <dbReference type="ARBA" id="ARBA00006286"/>
    </source>
</evidence>
<dbReference type="InterPro" id="IPR036859">
    <property type="entry name" value="CAP-Gly_dom_sf"/>
</dbReference>
<dbReference type="SUPFAM" id="SSF74924">
    <property type="entry name" value="Cap-Gly domain"/>
    <property type="match status" value="1"/>
</dbReference>
<feature type="domain" description="CAP-Gly" evidence="8">
    <location>
        <begin position="41"/>
        <end position="90"/>
    </location>
</feature>
<evidence type="ECO:0000256" key="1">
    <source>
        <dbReference type="ARBA" id="ARBA00004245"/>
    </source>
</evidence>
<dbReference type="InterPro" id="IPR032675">
    <property type="entry name" value="LRR_dom_sf"/>
</dbReference>
<dbReference type="InterPro" id="IPR029071">
    <property type="entry name" value="Ubiquitin-like_domsf"/>
</dbReference>
<proteinExistence type="inferred from homology"/>
<keyword evidence="7" id="KW-0206">Cytoskeleton</keyword>
<dbReference type="Proteomes" id="UP000039865">
    <property type="component" value="Unassembled WGS sequence"/>
</dbReference>
<dbReference type="PANTHER" id="PTHR18849">
    <property type="entry name" value="LEUCINE RICH REPEAT PROTEIN"/>
    <property type="match status" value="1"/>
</dbReference>
<sequence>MIDQNIEAEIQSEPGYEDLVGQRVILKQNVGSIRYAGKLINNPKAGNDIWLGIEWDEEGHGKHMGNVDGVQYFFCEFHKLSPNYEGQQTQCCSFIRYGKIQIGGTDIRQAIVEKYRPDDMMTEEEKEKLKQNENEEIYVNTDMKGRKKIEVLGQDQSYQWRSDVRQNYEIALECLKISDLGPRGTLNSLIPSTMYLYLDKNLLHSWDQYFQITRELRYLRILVLTGNKFKRIDKNYLADKKVEEMINPFLHELVLIDMALDWSQIDALAPTMIYIEELHLVRSQCNKICSEYQISKEHFKNLRFINLEQNGIESWDEIVGFRNLPGLRRITVSKNKIREIYYKPGFNDLYMVTMEDNLINSWRSFDALNEFKRITHLRCSGNPIYEQAGTLSRQQVTARLQFLKNLNGSAIEEGERKDAEIIYMKKSYEDYIRENKIEVKLELNDENLMKHMMENQPRWYELVEIYGNPIDMVSLKQDAKNIASTSAKIKLISQCTSTNGKTLEKKLITSMTVGALKAMCAKLFKIEVIRQSLIYKEESCEPYELDEDLRQLSFYSIRDGGEIAIIEKQ</sequence>
<evidence type="ECO:0000313" key="9">
    <source>
        <dbReference type="EMBL" id="CDW74583.1"/>
    </source>
</evidence>
<evidence type="ECO:0000256" key="6">
    <source>
        <dbReference type="ARBA" id="ARBA00023186"/>
    </source>
</evidence>
<keyword evidence="3" id="KW-0963">Cytoplasm</keyword>
<reference evidence="9 11" key="1">
    <citation type="submission" date="2014-06" db="EMBL/GenBank/DDBJ databases">
        <authorList>
            <person name="Swart Estienne"/>
        </authorList>
    </citation>
    <scope>NUCLEOTIDE SEQUENCE [LARGE SCALE GENOMIC DNA]</scope>
    <source>
        <strain evidence="9 11">130c</strain>
    </source>
</reference>
<gene>
    <name evidence="9" type="primary">Contig13269.g14161</name>
    <name evidence="10" type="synonym">Contig13269.g14164</name>
    <name evidence="9" type="ORF">STYLEM_3563</name>
    <name evidence="10" type="ORF">STYLEM_3566</name>
</gene>
<evidence type="ECO:0000313" key="11">
    <source>
        <dbReference type="Proteomes" id="UP000039865"/>
    </source>
</evidence>
<comment type="subcellular location">
    <subcellularLocation>
        <location evidence="1">Cytoplasm</location>
        <location evidence="1">Cytoskeleton</location>
    </subcellularLocation>
</comment>
<keyword evidence="5" id="KW-0677">Repeat</keyword>
<dbReference type="AlphaFoldDB" id="A0A077ZZD3"/>
<dbReference type="OMA" id="SEESHMF"/>
<dbReference type="OrthoDB" id="409725at2759"/>
<evidence type="ECO:0000256" key="3">
    <source>
        <dbReference type="ARBA" id="ARBA00022490"/>
    </source>
</evidence>
<organism evidence="9 11">
    <name type="scientific">Stylonychia lemnae</name>
    <name type="common">Ciliate</name>
    <dbReference type="NCBI Taxonomy" id="5949"/>
    <lineage>
        <taxon>Eukaryota</taxon>
        <taxon>Sar</taxon>
        <taxon>Alveolata</taxon>
        <taxon>Ciliophora</taxon>
        <taxon>Intramacronucleata</taxon>
        <taxon>Spirotrichea</taxon>
        <taxon>Stichotrichia</taxon>
        <taxon>Sporadotrichida</taxon>
        <taxon>Oxytrichidae</taxon>
        <taxon>Stylonychinae</taxon>
        <taxon>Stylonychia</taxon>
    </lineage>
</organism>
<dbReference type="SUPFAM" id="SSF54236">
    <property type="entry name" value="Ubiquitin-like"/>
    <property type="match status" value="1"/>
</dbReference>
<keyword evidence="4" id="KW-0433">Leucine-rich repeat</keyword>
<evidence type="ECO:0000256" key="4">
    <source>
        <dbReference type="ARBA" id="ARBA00022614"/>
    </source>
</evidence>
<dbReference type="InterPro" id="IPR000626">
    <property type="entry name" value="Ubiquitin-like_dom"/>
</dbReference>
<dbReference type="EMBL" id="CCKQ01003469">
    <property type="protein sequence ID" value="CDW74586.1"/>
    <property type="molecule type" value="Genomic_DNA"/>
</dbReference>
<dbReference type="Gene3D" id="3.10.20.90">
    <property type="entry name" value="Phosphatidylinositol 3-kinase Catalytic Subunit, Chain A, domain 1"/>
    <property type="match status" value="1"/>
</dbReference>
<name>A0A077ZZD3_STYLE</name>
<keyword evidence="11" id="KW-1185">Reference proteome</keyword>
<comment type="similarity">
    <text evidence="2">Belongs to the TBCE family.</text>
</comment>
<dbReference type="PROSITE" id="PS50245">
    <property type="entry name" value="CAP_GLY_2"/>
    <property type="match status" value="1"/>
</dbReference>
<evidence type="ECO:0000256" key="7">
    <source>
        <dbReference type="ARBA" id="ARBA00023212"/>
    </source>
</evidence>
<keyword evidence="6" id="KW-0143">Chaperone</keyword>
<evidence type="ECO:0000313" key="10">
    <source>
        <dbReference type="EMBL" id="CDW74586.1"/>
    </source>
</evidence>
<dbReference type="Gene3D" id="2.30.30.190">
    <property type="entry name" value="CAP Gly-rich-like domain"/>
    <property type="match status" value="1"/>
</dbReference>
<dbReference type="PANTHER" id="PTHR18849:SF0">
    <property type="entry name" value="CILIA- AND FLAGELLA-ASSOCIATED PROTEIN 410-RELATED"/>
    <property type="match status" value="1"/>
</dbReference>
<dbReference type="SMART" id="SM01052">
    <property type="entry name" value="CAP_GLY"/>
    <property type="match status" value="1"/>
</dbReference>
<dbReference type="CDD" id="cd17044">
    <property type="entry name" value="Ubl_TBCE"/>
    <property type="match status" value="1"/>
</dbReference>